<keyword evidence="4" id="KW-1185">Reference proteome</keyword>
<feature type="domain" description="FecR N-terminal" evidence="2">
    <location>
        <begin position="22"/>
        <end position="64"/>
    </location>
</feature>
<dbReference type="Proteomes" id="UP000199517">
    <property type="component" value="Unassembled WGS sequence"/>
</dbReference>
<dbReference type="PANTHER" id="PTHR30273:SF2">
    <property type="entry name" value="PROTEIN FECR"/>
    <property type="match status" value="1"/>
</dbReference>
<dbReference type="InterPro" id="IPR032623">
    <property type="entry name" value="FecR_N"/>
</dbReference>
<dbReference type="Gene3D" id="2.60.120.1440">
    <property type="match status" value="1"/>
</dbReference>
<reference evidence="4" key="1">
    <citation type="submission" date="2016-10" db="EMBL/GenBank/DDBJ databases">
        <authorList>
            <person name="Varghese N."/>
            <person name="Submissions S."/>
        </authorList>
    </citation>
    <scope>NUCLEOTIDE SEQUENCE [LARGE SCALE GENOMIC DNA]</scope>
    <source>
        <strain evidence="4">DSM 7481</strain>
    </source>
</reference>
<dbReference type="OrthoDB" id="1100567at2"/>
<feature type="domain" description="FecR protein" evidence="1">
    <location>
        <begin position="119"/>
        <end position="221"/>
    </location>
</feature>
<dbReference type="GO" id="GO:0016989">
    <property type="term" value="F:sigma factor antagonist activity"/>
    <property type="evidence" value="ECO:0007669"/>
    <property type="project" value="TreeGrafter"/>
</dbReference>
<dbReference type="PANTHER" id="PTHR30273">
    <property type="entry name" value="PERIPLASMIC SIGNAL SENSOR AND SIGMA FACTOR ACTIVATOR FECR-RELATED"/>
    <property type="match status" value="1"/>
</dbReference>
<evidence type="ECO:0000259" key="1">
    <source>
        <dbReference type="Pfam" id="PF04773"/>
    </source>
</evidence>
<protein>
    <submittedName>
        <fullName evidence="3">FecR family protein</fullName>
    </submittedName>
</protein>
<evidence type="ECO:0000313" key="3">
    <source>
        <dbReference type="EMBL" id="SFD33087.1"/>
    </source>
</evidence>
<dbReference type="Pfam" id="PF04773">
    <property type="entry name" value="FecR"/>
    <property type="match status" value="1"/>
</dbReference>
<proteinExistence type="predicted"/>
<organism evidence="3 4">
    <name type="scientific">Paracidovorax konjaci</name>
    <dbReference type="NCBI Taxonomy" id="32040"/>
    <lineage>
        <taxon>Bacteria</taxon>
        <taxon>Pseudomonadati</taxon>
        <taxon>Pseudomonadota</taxon>
        <taxon>Betaproteobacteria</taxon>
        <taxon>Burkholderiales</taxon>
        <taxon>Comamonadaceae</taxon>
        <taxon>Paracidovorax</taxon>
    </lineage>
</organism>
<name>A0A1I1RG47_9BURK</name>
<sequence>MHPGSGLSGATAGTPPGRAAVREAARWLARLHAGGASAQDHAACERWRAAHPENEQAWQRARRMQDQLGLVPPPLARAVLGRPDAAGRRRVLRAAGGIALALPLAHLAWREAGTAWAADLRTGVGERRLATLPDGSRVWLNTGTAVAIAFGPQARRLELLRGEVRLQAGAAAGGAPPLELHTAAGTLQALAEGALPPAHFLARTLEDADTGCRATVQAGAVALRTADGLEARVDAGQALSFGPAHLGPARPADPFADRWTDGLLVARGQPLGDFLAELARHRHGWLQCDPAVAGLRITGAFQLDQGDAVIDALPRSLPVRVVWRTRYWARVVPAHGA</sequence>
<dbReference type="InterPro" id="IPR006860">
    <property type="entry name" value="FecR"/>
</dbReference>
<evidence type="ECO:0000259" key="2">
    <source>
        <dbReference type="Pfam" id="PF16220"/>
    </source>
</evidence>
<dbReference type="RefSeq" id="WP_092948719.1">
    <property type="nucleotide sequence ID" value="NZ_FOMQ01000001.1"/>
</dbReference>
<accession>A0A1I1RG47</accession>
<dbReference type="STRING" id="32040.SAMN04489710_10185"/>
<dbReference type="Pfam" id="PF16220">
    <property type="entry name" value="DUF4880"/>
    <property type="match status" value="1"/>
</dbReference>
<dbReference type="InterPro" id="IPR012373">
    <property type="entry name" value="Ferrdict_sens_TM"/>
</dbReference>
<dbReference type="AlphaFoldDB" id="A0A1I1RG47"/>
<dbReference type="PIRSF" id="PIRSF018266">
    <property type="entry name" value="FecR"/>
    <property type="match status" value="1"/>
</dbReference>
<dbReference type="EMBL" id="FOMQ01000001">
    <property type="protein sequence ID" value="SFD33087.1"/>
    <property type="molecule type" value="Genomic_DNA"/>
</dbReference>
<evidence type="ECO:0000313" key="4">
    <source>
        <dbReference type="Proteomes" id="UP000199517"/>
    </source>
</evidence>
<gene>
    <name evidence="3" type="ORF">SAMN04489710_10185</name>
</gene>